<evidence type="ECO:0000256" key="2">
    <source>
        <dbReference type="ARBA" id="ARBA00022448"/>
    </source>
</evidence>
<reference evidence="8" key="5">
    <citation type="submission" date="2024-05" db="EMBL/GenBank/DDBJ databases">
        <authorList>
            <person name="Sun Q."/>
            <person name="Zhou Y."/>
        </authorList>
    </citation>
    <scope>NUCLEOTIDE SEQUENCE</scope>
    <source>
        <strain evidence="8">CGMCC 1.12707</strain>
    </source>
</reference>
<dbReference type="HAMAP" id="MF_01416">
    <property type="entry name" value="ATP_synth_delta_bact"/>
    <property type="match status" value="1"/>
</dbReference>
<dbReference type="Proteomes" id="UP000184120">
    <property type="component" value="Unassembled WGS sequence"/>
</dbReference>
<dbReference type="SUPFAM" id="SSF47928">
    <property type="entry name" value="N-terminal domain of the delta subunit of the F1F0-ATP synthase"/>
    <property type="match status" value="1"/>
</dbReference>
<reference evidence="10" key="3">
    <citation type="submission" date="2016-11" db="EMBL/GenBank/DDBJ databases">
        <authorList>
            <person name="Varghese N."/>
            <person name="Submissions S."/>
        </authorList>
    </citation>
    <scope>NUCLEOTIDE SEQUENCE [LARGE SCALE GENOMIC DNA]</scope>
    <source>
        <strain evidence="10">DSM 27989</strain>
    </source>
</reference>
<dbReference type="Gene3D" id="1.10.520.20">
    <property type="entry name" value="N-terminal domain of the delta subunit of the F1F0-ATP synthase"/>
    <property type="match status" value="1"/>
</dbReference>
<name>A0A1M6T7N8_9FLAO</name>
<proteinExistence type="inferred from homology"/>
<dbReference type="EMBL" id="BMFL01000006">
    <property type="protein sequence ID" value="GGE95139.1"/>
    <property type="molecule type" value="Genomic_DNA"/>
</dbReference>
<comment type="function">
    <text evidence="7">F(1)F(0) ATP synthase produces ATP from ADP in the presence of a proton or sodium gradient. F-type ATPases consist of two structural domains, F(1) containing the extramembraneous catalytic core and F(0) containing the membrane proton channel, linked together by a central stalk and a peripheral stalk. During catalysis, ATP synthesis in the catalytic domain of F(1) is coupled via a rotary mechanism of the central stalk subunits to proton translocation.</text>
</comment>
<dbReference type="Pfam" id="PF00213">
    <property type="entry name" value="OSCP"/>
    <property type="match status" value="1"/>
</dbReference>
<keyword evidence="4 7" id="KW-0406">Ion transport</keyword>
<sequence>MAGFRAAQRYAKGLMAFANEAKQTDVVYAEMNDVSKAIKENEDLRIFLNSPIIDAKKKEVALKEVFKSLSVTTQTFISLIVRQGRENILSKIAEQFIAIYDNSNNIVTAEIVSAVQLDQNTIDNIIAKAKQTLAVGSQVKVENKVDASLIGGFVLKIGNNQVDSSIKTKLATLKKDFSKNEYIPKF</sequence>
<dbReference type="AlphaFoldDB" id="A0A1M6T7N8"/>
<dbReference type="InterPro" id="IPR026015">
    <property type="entry name" value="ATP_synth_OSCP/delta_N_sf"/>
</dbReference>
<evidence type="ECO:0000256" key="3">
    <source>
        <dbReference type="ARBA" id="ARBA00022781"/>
    </source>
</evidence>
<keyword evidence="6 7" id="KW-0066">ATP synthesis</keyword>
<evidence type="ECO:0000256" key="4">
    <source>
        <dbReference type="ARBA" id="ARBA00023065"/>
    </source>
</evidence>
<dbReference type="PROSITE" id="PS00389">
    <property type="entry name" value="ATPASE_DELTA"/>
    <property type="match status" value="1"/>
</dbReference>
<keyword evidence="7" id="KW-1003">Cell membrane</keyword>
<keyword evidence="3 7" id="KW-0375">Hydrogen ion transport</keyword>
<dbReference type="PANTHER" id="PTHR11910">
    <property type="entry name" value="ATP SYNTHASE DELTA CHAIN"/>
    <property type="match status" value="1"/>
</dbReference>
<evidence type="ECO:0000256" key="5">
    <source>
        <dbReference type="ARBA" id="ARBA00023136"/>
    </source>
</evidence>
<keyword evidence="2 7" id="KW-0813">Transport</keyword>
<dbReference type="RefSeq" id="WP_072929165.1">
    <property type="nucleotide sequence ID" value="NZ_BMFL01000006.1"/>
</dbReference>
<evidence type="ECO:0000256" key="6">
    <source>
        <dbReference type="ARBA" id="ARBA00023310"/>
    </source>
</evidence>
<evidence type="ECO:0000313" key="9">
    <source>
        <dbReference type="EMBL" id="SHK52896.1"/>
    </source>
</evidence>
<evidence type="ECO:0000256" key="1">
    <source>
        <dbReference type="ARBA" id="ARBA00004370"/>
    </source>
</evidence>
<evidence type="ECO:0000313" key="11">
    <source>
        <dbReference type="Proteomes" id="UP000650994"/>
    </source>
</evidence>
<evidence type="ECO:0000256" key="7">
    <source>
        <dbReference type="HAMAP-Rule" id="MF_01416"/>
    </source>
</evidence>
<comment type="similarity">
    <text evidence="7">Belongs to the ATPase delta chain family.</text>
</comment>
<dbReference type="InterPro" id="IPR020781">
    <property type="entry name" value="ATPase_OSCP/d_CS"/>
</dbReference>
<dbReference type="GO" id="GO:0046933">
    <property type="term" value="F:proton-transporting ATP synthase activity, rotational mechanism"/>
    <property type="evidence" value="ECO:0007669"/>
    <property type="project" value="UniProtKB-UniRule"/>
</dbReference>
<gene>
    <name evidence="7 8" type="primary">atpH</name>
    <name evidence="8" type="ORF">GCM10010984_10850</name>
    <name evidence="9" type="ORF">SAMN05443634_101297</name>
</gene>
<keyword evidence="7" id="KW-0139">CF(1)</keyword>
<reference evidence="11" key="4">
    <citation type="journal article" date="2019" name="Int. J. Syst. Evol. Microbiol.">
        <title>The Global Catalogue of Microorganisms (GCM) 10K type strain sequencing project: providing services to taxonomists for standard genome sequencing and annotation.</title>
        <authorList>
            <consortium name="The Broad Institute Genomics Platform"/>
            <consortium name="The Broad Institute Genome Sequencing Center for Infectious Disease"/>
            <person name="Wu L."/>
            <person name="Ma J."/>
        </authorList>
    </citation>
    <scope>NUCLEOTIDE SEQUENCE [LARGE SCALE GENOMIC DNA]</scope>
    <source>
        <strain evidence="11">CGMCC 1.12707</strain>
    </source>
</reference>
<dbReference type="NCBIfam" id="TIGR01145">
    <property type="entry name" value="ATP_synt_delta"/>
    <property type="match status" value="1"/>
</dbReference>
<comment type="subcellular location">
    <subcellularLocation>
        <location evidence="7">Cell membrane</location>
        <topology evidence="7">Peripheral membrane protein</topology>
    </subcellularLocation>
    <subcellularLocation>
        <location evidence="1">Membrane</location>
    </subcellularLocation>
</comment>
<evidence type="ECO:0000313" key="10">
    <source>
        <dbReference type="Proteomes" id="UP000184120"/>
    </source>
</evidence>
<reference evidence="9" key="2">
    <citation type="submission" date="2016-11" db="EMBL/GenBank/DDBJ databases">
        <authorList>
            <person name="Jaros S."/>
            <person name="Januszkiewicz K."/>
            <person name="Wedrychowicz H."/>
        </authorList>
    </citation>
    <scope>NUCLEOTIDE SEQUENCE [LARGE SCALE GENOMIC DNA]</scope>
    <source>
        <strain evidence="9">DSM 27989</strain>
    </source>
</reference>
<evidence type="ECO:0000313" key="8">
    <source>
        <dbReference type="EMBL" id="GGE95139.1"/>
    </source>
</evidence>
<dbReference type="GO" id="GO:0045259">
    <property type="term" value="C:proton-transporting ATP synthase complex"/>
    <property type="evidence" value="ECO:0007669"/>
    <property type="project" value="UniProtKB-KW"/>
</dbReference>
<dbReference type="GO" id="GO:0005886">
    <property type="term" value="C:plasma membrane"/>
    <property type="evidence" value="ECO:0007669"/>
    <property type="project" value="UniProtKB-SubCell"/>
</dbReference>
<protein>
    <recommendedName>
        <fullName evidence="7">ATP synthase subunit delta</fullName>
    </recommendedName>
    <alternativeName>
        <fullName evidence="7">ATP synthase F(1) sector subunit delta</fullName>
    </alternativeName>
    <alternativeName>
        <fullName evidence="7">F-type ATPase subunit delta</fullName>
        <shortName evidence="7">F-ATPase subunit delta</shortName>
    </alternativeName>
</protein>
<accession>A0A1M6T7N8</accession>
<dbReference type="PRINTS" id="PR00125">
    <property type="entry name" value="ATPASEDELTA"/>
</dbReference>
<comment type="function">
    <text evidence="7">This protein is part of the stalk that links CF(0) to CF(1). It either transmits conformational changes from CF(0) to CF(1) or is implicated in proton conduction.</text>
</comment>
<dbReference type="InterPro" id="IPR000711">
    <property type="entry name" value="ATPase_OSCP/dsu"/>
</dbReference>
<dbReference type="OrthoDB" id="9802471at2"/>
<keyword evidence="11" id="KW-1185">Reference proteome</keyword>
<keyword evidence="5 7" id="KW-0472">Membrane</keyword>
<dbReference type="EMBL" id="FRBH01000001">
    <property type="protein sequence ID" value="SHK52896.1"/>
    <property type="molecule type" value="Genomic_DNA"/>
</dbReference>
<reference evidence="8" key="1">
    <citation type="journal article" date="2014" name="Int. J. Syst. Evol. Microbiol.">
        <title>Complete genome of a new Firmicutes species belonging to the dominant human colonic microbiota ('Ruminococcus bicirculans') reveals two chromosomes and a selective capacity to utilize plant glucans.</title>
        <authorList>
            <consortium name="NISC Comparative Sequencing Program"/>
            <person name="Wegmann U."/>
            <person name="Louis P."/>
            <person name="Goesmann A."/>
            <person name="Henrissat B."/>
            <person name="Duncan S.H."/>
            <person name="Flint H.J."/>
        </authorList>
    </citation>
    <scope>NUCLEOTIDE SEQUENCE</scope>
    <source>
        <strain evidence="8">CGMCC 1.12707</strain>
    </source>
</reference>
<organism evidence="9 10">
    <name type="scientific">Chishuiella changwenlii</name>
    <dbReference type="NCBI Taxonomy" id="1434701"/>
    <lineage>
        <taxon>Bacteria</taxon>
        <taxon>Pseudomonadati</taxon>
        <taxon>Bacteroidota</taxon>
        <taxon>Flavobacteriia</taxon>
        <taxon>Flavobacteriales</taxon>
        <taxon>Weeksellaceae</taxon>
        <taxon>Chishuiella</taxon>
    </lineage>
</organism>
<dbReference type="Proteomes" id="UP000650994">
    <property type="component" value="Unassembled WGS sequence"/>
</dbReference>
<dbReference type="STRING" id="1434701.SAMN05443634_101297"/>